<protein>
    <submittedName>
        <fullName evidence="9">Iron ABC transporter permease</fullName>
    </submittedName>
</protein>
<keyword evidence="7 8" id="KW-0472">Membrane</keyword>
<keyword evidence="5 8" id="KW-0812">Transmembrane</keyword>
<dbReference type="Gene3D" id="1.10.3470.10">
    <property type="entry name" value="ABC transporter involved in vitamin B12 uptake, BtuC"/>
    <property type="match status" value="1"/>
</dbReference>
<feature type="transmembrane region" description="Helical" evidence="8">
    <location>
        <begin position="252"/>
        <end position="279"/>
    </location>
</feature>
<comment type="caution">
    <text evidence="9">The sequence shown here is derived from an EMBL/GenBank/DDBJ whole genome shotgun (WGS) entry which is preliminary data.</text>
</comment>
<keyword evidence="6 8" id="KW-1133">Transmembrane helix</keyword>
<reference evidence="10 12" key="2">
    <citation type="submission" date="2019-03" db="EMBL/GenBank/DDBJ databases">
        <title>Glutamicibacter sp. LJH19 genome.</title>
        <authorList>
            <person name="Sinai Borker S."/>
            <person name="Kumar R."/>
        </authorList>
    </citation>
    <scope>NUCLEOTIDE SEQUENCE [LARGE SCALE GENOMIC DNA]</scope>
    <source>
        <strain evidence="10 12">LJH19</strain>
    </source>
</reference>
<feature type="transmembrane region" description="Helical" evidence="8">
    <location>
        <begin position="324"/>
        <end position="344"/>
    </location>
</feature>
<name>A0A2N7S1U5_9MICC</name>
<dbReference type="CDD" id="cd06550">
    <property type="entry name" value="TM_ABC_iron-siderophores_like"/>
    <property type="match status" value="1"/>
</dbReference>
<dbReference type="Pfam" id="PF01032">
    <property type="entry name" value="FecCD"/>
    <property type="match status" value="1"/>
</dbReference>
<feature type="transmembrane region" description="Helical" evidence="8">
    <location>
        <begin position="133"/>
        <end position="152"/>
    </location>
</feature>
<dbReference type="PANTHER" id="PTHR30472:SF1">
    <property type="entry name" value="FE(3+) DICITRATE TRANSPORT SYSTEM PERMEASE PROTEIN FECC-RELATED"/>
    <property type="match status" value="1"/>
</dbReference>
<feature type="transmembrane region" description="Helical" evidence="8">
    <location>
        <begin position="74"/>
        <end position="94"/>
    </location>
</feature>
<organism evidence="9 11">
    <name type="scientific">Glutamicibacter arilaitensis</name>
    <dbReference type="NCBI Taxonomy" id="256701"/>
    <lineage>
        <taxon>Bacteria</taxon>
        <taxon>Bacillati</taxon>
        <taxon>Actinomycetota</taxon>
        <taxon>Actinomycetes</taxon>
        <taxon>Micrococcales</taxon>
        <taxon>Micrococcaceae</taxon>
        <taxon>Glutamicibacter</taxon>
    </lineage>
</organism>
<dbReference type="InterPro" id="IPR037294">
    <property type="entry name" value="ABC_BtuC-like"/>
</dbReference>
<evidence type="ECO:0000313" key="11">
    <source>
        <dbReference type="Proteomes" id="UP000235739"/>
    </source>
</evidence>
<dbReference type="AlphaFoldDB" id="A0A2N7S1U5"/>
<dbReference type="EMBL" id="PNQX01000001">
    <property type="protein sequence ID" value="PMQ20073.1"/>
    <property type="molecule type" value="Genomic_DNA"/>
</dbReference>
<gene>
    <name evidence="9" type="ORF">CIK84_00110</name>
    <name evidence="10" type="ORF">EXY26_04570</name>
</gene>
<keyword evidence="4" id="KW-1003">Cell membrane</keyword>
<feature type="transmembrane region" description="Helical" evidence="8">
    <location>
        <begin position="291"/>
        <end position="312"/>
    </location>
</feature>
<evidence type="ECO:0000313" key="10">
    <source>
        <dbReference type="EMBL" id="TFH56326.1"/>
    </source>
</evidence>
<evidence type="ECO:0000256" key="8">
    <source>
        <dbReference type="SAM" id="Phobius"/>
    </source>
</evidence>
<dbReference type="RefSeq" id="WP_102597242.1">
    <property type="nucleotide sequence ID" value="NZ_JABUYH010000042.1"/>
</dbReference>
<evidence type="ECO:0000256" key="6">
    <source>
        <dbReference type="ARBA" id="ARBA00022989"/>
    </source>
</evidence>
<evidence type="ECO:0000256" key="1">
    <source>
        <dbReference type="ARBA" id="ARBA00004651"/>
    </source>
</evidence>
<dbReference type="GO" id="GO:0005886">
    <property type="term" value="C:plasma membrane"/>
    <property type="evidence" value="ECO:0007669"/>
    <property type="project" value="UniProtKB-SubCell"/>
</dbReference>
<feature type="transmembrane region" description="Helical" evidence="8">
    <location>
        <begin position="164"/>
        <end position="185"/>
    </location>
</feature>
<sequence length="349" mass="35243">MTATESVTRPARPVKAPKTSRKLSAFALLFVLLALALFASLLLGARSVSLGTVFDAIWAFDPDNADQGVVASRFARTVGALVVGAALGLAGAGLQGLTRNPLADTGILGLNAGSSMTVVLAIAFLGVSSLTGIMIAAFLGAAVVMTLVYLVANVGRDGATPIKLALGGAAMAVGVGAITNAILMISDATMDRFRMWQIGSLSSSGIDTFLGAIPVVAIGTVIVLSTAKVSNAVSMGDDTAVALGFNLGRARLIGSIGVVILAGTATAVAGPIAFVGLMIPHAVRLLVGSDYRWLMPACVIAGPILLLVADTVGRIIAPPGEIQVGVMCAMLGGPIFIIMMRSGMKSVSL</sequence>
<evidence type="ECO:0000256" key="3">
    <source>
        <dbReference type="ARBA" id="ARBA00022448"/>
    </source>
</evidence>
<evidence type="ECO:0000313" key="9">
    <source>
        <dbReference type="EMBL" id="PMQ20073.1"/>
    </source>
</evidence>
<dbReference type="PANTHER" id="PTHR30472">
    <property type="entry name" value="FERRIC ENTEROBACTIN TRANSPORT SYSTEM PERMEASE PROTEIN"/>
    <property type="match status" value="1"/>
</dbReference>
<dbReference type="SUPFAM" id="SSF81345">
    <property type="entry name" value="ABC transporter involved in vitamin B12 uptake, BtuC"/>
    <property type="match status" value="1"/>
</dbReference>
<dbReference type="EMBL" id="SPDS01000001">
    <property type="protein sequence ID" value="TFH56326.1"/>
    <property type="molecule type" value="Genomic_DNA"/>
</dbReference>
<dbReference type="GO" id="GO:0033214">
    <property type="term" value="P:siderophore-iron import into cell"/>
    <property type="evidence" value="ECO:0007669"/>
    <property type="project" value="TreeGrafter"/>
</dbReference>
<evidence type="ECO:0000256" key="4">
    <source>
        <dbReference type="ARBA" id="ARBA00022475"/>
    </source>
</evidence>
<proteinExistence type="inferred from homology"/>
<feature type="transmembrane region" description="Helical" evidence="8">
    <location>
        <begin position="205"/>
        <end position="225"/>
    </location>
</feature>
<evidence type="ECO:0000256" key="2">
    <source>
        <dbReference type="ARBA" id="ARBA00007935"/>
    </source>
</evidence>
<comment type="subcellular location">
    <subcellularLocation>
        <location evidence="1">Cell membrane</location>
        <topology evidence="1">Multi-pass membrane protein</topology>
    </subcellularLocation>
</comment>
<comment type="similarity">
    <text evidence="2">Belongs to the binding-protein-dependent transport system permease family. FecCD subfamily.</text>
</comment>
<feature type="transmembrane region" description="Helical" evidence="8">
    <location>
        <begin position="106"/>
        <end position="127"/>
    </location>
</feature>
<dbReference type="InterPro" id="IPR000522">
    <property type="entry name" value="ABC_transptr_permease_BtuC"/>
</dbReference>
<evidence type="ECO:0000313" key="12">
    <source>
        <dbReference type="Proteomes" id="UP000297638"/>
    </source>
</evidence>
<accession>A0A2N7S1U5</accession>
<dbReference type="Proteomes" id="UP000235739">
    <property type="component" value="Unassembled WGS sequence"/>
</dbReference>
<reference evidence="9 11" key="1">
    <citation type="journal article" date="2017" name="Elife">
        <title>Extensive horizontal gene transfer in cheese-associated bacteria.</title>
        <authorList>
            <person name="Bonham K.S."/>
            <person name="Wolfe B.E."/>
            <person name="Dutton R.J."/>
        </authorList>
    </citation>
    <scope>NUCLEOTIDE SEQUENCE [LARGE SCALE GENOMIC DNA]</scope>
    <source>
        <strain evidence="9 11">JB182</strain>
    </source>
</reference>
<evidence type="ECO:0000256" key="5">
    <source>
        <dbReference type="ARBA" id="ARBA00022692"/>
    </source>
</evidence>
<evidence type="ECO:0000256" key="7">
    <source>
        <dbReference type="ARBA" id="ARBA00023136"/>
    </source>
</evidence>
<dbReference type="GO" id="GO:0022857">
    <property type="term" value="F:transmembrane transporter activity"/>
    <property type="evidence" value="ECO:0007669"/>
    <property type="project" value="InterPro"/>
</dbReference>
<dbReference type="Proteomes" id="UP000297638">
    <property type="component" value="Unassembled WGS sequence"/>
</dbReference>
<keyword evidence="3" id="KW-0813">Transport</keyword>
<dbReference type="FunFam" id="1.10.3470.10:FF:000001">
    <property type="entry name" value="Vitamin B12 ABC transporter permease BtuC"/>
    <property type="match status" value="1"/>
</dbReference>